<sequence length="193" mass="21238">MAEPQPRRTSYAEYLEAEEASELKHEYLRGEVFAMAGGTPEHARLASAVLLTLGAALRGRSCNVYGSDLRVRIEATDLSTYPDIVVICGSLETAESDPNAATNPLLIVEVLSDSTEAYDRGEKFAHYRRIPGLREYLLVSQQSQRLESQFKNAAGEWVLREAGPGEVLELRALEGVRIETDLIYHDPLAASAS</sequence>
<dbReference type="PANTHER" id="PTHR36558">
    <property type="entry name" value="GLR1098 PROTEIN"/>
    <property type="match status" value="1"/>
</dbReference>
<dbReference type="RefSeq" id="WP_106392444.1">
    <property type="nucleotide sequence ID" value="NZ_PVNK01000147.1"/>
</dbReference>
<organism evidence="2 3">
    <name type="scientific">Enhygromyxa salina</name>
    <dbReference type="NCBI Taxonomy" id="215803"/>
    <lineage>
        <taxon>Bacteria</taxon>
        <taxon>Pseudomonadati</taxon>
        <taxon>Myxococcota</taxon>
        <taxon>Polyangia</taxon>
        <taxon>Nannocystales</taxon>
        <taxon>Nannocystaceae</taxon>
        <taxon>Enhygromyxa</taxon>
    </lineage>
</organism>
<dbReference type="InterPro" id="IPR011335">
    <property type="entry name" value="Restrct_endonuc-II-like"/>
</dbReference>
<dbReference type="Pfam" id="PF05685">
    <property type="entry name" value="Uma2"/>
    <property type="match status" value="1"/>
</dbReference>
<dbReference type="InterPro" id="IPR008538">
    <property type="entry name" value="Uma2"/>
</dbReference>
<dbReference type="InterPro" id="IPR012296">
    <property type="entry name" value="Nuclease_put_TT1808"/>
</dbReference>
<dbReference type="PANTHER" id="PTHR36558:SF1">
    <property type="entry name" value="RESTRICTION ENDONUCLEASE DOMAIN-CONTAINING PROTEIN-RELATED"/>
    <property type="match status" value="1"/>
</dbReference>
<feature type="domain" description="Putative restriction endonuclease" evidence="1">
    <location>
        <begin position="12"/>
        <end position="178"/>
    </location>
</feature>
<protein>
    <recommendedName>
        <fullName evidence="1">Putative restriction endonuclease domain-containing protein</fullName>
    </recommendedName>
</protein>
<dbReference type="Proteomes" id="UP000237968">
    <property type="component" value="Unassembled WGS sequence"/>
</dbReference>
<dbReference type="Gene3D" id="3.90.1570.10">
    <property type="entry name" value="tt1808, chain A"/>
    <property type="match status" value="1"/>
</dbReference>
<evidence type="ECO:0000259" key="1">
    <source>
        <dbReference type="Pfam" id="PF05685"/>
    </source>
</evidence>
<comment type="caution">
    <text evidence="2">The sequence shown here is derived from an EMBL/GenBank/DDBJ whole genome shotgun (WGS) entry which is preliminary data.</text>
</comment>
<reference evidence="2 3" key="1">
    <citation type="submission" date="2018-03" db="EMBL/GenBank/DDBJ databases">
        <title>Draft Genome Sequences of the Obligatory Marine Myxobacteria Enhygromyxa salina SWB005.</title>
        <authorList>
            <person name="Poehlein A."/>
            <person name="Moghaddam J.A."/>
            <person name="Harms H."/>
            <person name="Alanjari M."/>
            <person name="Koenig G.M."/>
            <person name="Daniel R."/>
            <person name="Schaeberle T.F."/>
        </authorList>
    </citation>
    <scope>NUCLEOTIDE SEQUENCE [LARGE SCALE GENOMIC DNA]</scope>
    <source>
        <strain evidence="2 3">SWB005</strain>
    </source>
</reference>
<evidence type="ECO:0000313" key="2">
    <source>
        <dbReference type="EMBL" id="PRP98090.1"/>
    </source>
</evidence>
<proteinExistence type="predicted"/>
<gene>
    <name evidence="2" type="ORF">ENSA5_30750</name>
</gene>
<dbReference type="SUPFAM" id="SSF52980">
    <property type="entry name" value="Restriction endonuclease-like"/>
    <property type="match status" value="1"/>
</dbReference>
<dbReference type="OrthoDB" id="5503005at2"/>
<keyword evidence="3" id="KW-1185">Reference proteome</keyword>
<dbReference type="EMBL" id="PVNK01000147">
    <property type="protein sequence ID" value="PRP98090.1"/>
    <property type="molecule type" value="Genomic_DNA"/>
</dbReference>
<accession>A0A2S9XZD5</accession>
<name>A0A2S9XZD5_9BACT</name>
<evidence type="ECO:0000313" key="3">
    <source>
        <dbReference type="Proteomes" id="UP000237968"/>
    </source>
</evidence>
<dbReference type="AlphaFoldDB" id="A0A2S9XZD5"/>
<dbReference type="CDD" id="cd06260">
    <property type="entry name" value="DUF820-like"/>
    <property type="match status" value="1"/>
</dbReference>